<reference evidence="2 3" key="1">
    <citation type="journal article" date="2015" name="Antonie Van Leeuwenhoek">
        <title>Oricola cellulosilytica gen. nov., sp. nov., a cellulose-degrading bacterium of the family Phyllobacteriaceae isolated from surface seashore water, and emended descriptions of Mesorhizobium loti and Phyllobacterium myrsinacearum.</title>
        <authorList>
            <person name="Hameed A."/>
            <person name="Shahina M."/>
            <person name="Lai W.A."/>
            <person name="Lin S.Y."/>
            <person name="Young L.S."/>
            <person name="Liu Y.C."/>
            <person name="Hsu Y.H."/>
            <person name="Young C.C."/>
        </authorList>
    </citation>
    <scope>NUCLEOTIDE SEQUENCE [LARGE SCALE GENOMIC DNA]</scope>
    <source>
        <strain evidence="2 3">KCTC 52183</strain>
    </source>
</reference>
<protein>
    <submittedName>
        <fullName evidence="2">Cytochrome oxidase</fullName>
    </submittedName>
</protein>
<dbReference type="RefSeq" id="WP_131566205.1">
    <property type="nucleotide sequence ID" value="NZ_JAINFK010000003.1"/>
</dbReference>
<evidence type="ECO:0000313" key="3">
    <source>
        <dbReference type="Proteomes" id="UP000291301"/>
    </source>
</evidence>
<dbReference type="InterPro" id="IPR018037">
    <property type="entry name" value="FixH_proteobacterial"/>
</dbReference>
<dbReference type="Pfam" id="PF05751">
    <property type="entry name" value="FixH"/>
    <property type="match status" value="1"/>
</dbReference>
<dbReference type="OrthoDB" id="1495896at2"/>
<dbReference type="EMBL" id="SJST01000002">
    <property type="protein sequence ID" value="TCD14936.1"/>
    <property type="molecule type" value="Genomic_DNA"/>
</dbReference>
<dbReference type="AlphaFoldDB" id="A0A4R0PCC9"/>
<keyword evidence="3" id="KW-1185">Reference proteome</keyword>
<evidence type="ECO:0000256" key="1">
    <source>
        <dbReference type="SAM" id="Phobius"/>
    </source>
</evidence>
<keyword evidence="1" id="KW-0472">Membrane</keyword>
<sequence length="164" mass="17879">MRTIEKIFAVREFTGWHMIGVMVLFFGTIISVNLVLAFYANSSWTGLVVKNSYVESQRFNTVTAEKRAQQALGWKAVAGYGDNTLSIDLTDAAAAPIRNAIVTARVGHPAHENNDLTVTLLDEGGANYAAPVELTPGLWAAHLTVTGPDGTVWTREIRFTVETL</sequence>
<keyword evidence="1" id="KW-0812">Transmembrane</keyword>
<name>A0A4R0PCC9_9HYPH</name>
<dbReference type="Proteomes" id="UP000291301">
    <property type="component" value="Unassembled WGS sequence"/>
</dbReference>
<accession>A0A4R0PCC9</accession>
<keyword evidence="1" id="KW-1133">Transmembrane helix</keyword>
<proteinExistence type="predicted"/>
<dbReference type="PIRSF" id="PIRSF011386">
    <property type="entry name" value="FixH"/>
    <property type="match status" value="1"/>
</dbReference>
<organism evidence="2 3">
    <name type="scientific">Oricola cellulosilytica</name>
    <dbReference type="NCBI Taxonomy" id="1429082"/>
    <lineage>
        <taxon>Bacteria</taxon>
        <taxon>Pseudomonadati</taxon>
        <taxon>Pseudomonadota</taxon>
        <taxon>Alphaproteobacteria</taxon>
        <taxon>Hyphomicrobiales</taxon>
        <taxon>Ahrensiaceae</taxon>
        <taxon>Oricola</taxon>
    </lineage>
</organism>
<comment type="caution">
    <text evidence="2">The sequence shown here is derived from an EMBL/GenBank/DDBJ whole genome shotgun (WGS) entry which is preliminary data.</text>
</comment>
<dbReference type="InterPro" id="IPR008620">
    <property type="entry name" value="FixH"/>
</dbReference>
<gene>
    <name evidence="2" type="ORF">E0D97_05100</name>
</gene>
<feature type="transmembrane region" description="Helical" evidence="1">
    <location>
        <begin position="21"/>
        <end position="40"/>
    </location>
</feature>
<evidence type="ECO:0000313" key="2">
    <source>
        <dbReference type="EMBL" id="TCD14936.1"/>
    </source>
</evidence>